<sequence>MAAIARPTSDLLKSCLSDKVVLVTGAASGIGIAVAKQWAEHGAKVILTDVDKGKLEAATQGIGSGSACYVCNVASWSEQVKLFDDIKRNHGVPDIVALNAGIDPELAKMHDLPDEERKRVGNTVLHNYLADDYSEQDQHMLKQPADDVFNVNFKGVVYGIKLAVHHMKKAKKAGRIIVVGSAASYLEFPGQDLYVASKHAVLGLVRSTSSRKDVREAGIILSMVGPWLTKTALVEKIRQDRKGMMPESSAEDVAWAVSYLTIASRENANGRCVWVRGSGITEVEGSYRKWLAGLIKL</sequence>
<gene>
    <name evidence="4" type="ORF">CPAG_07064</name>
</gene>
<dbReference type="Pfam" id="PF00106">
    <property type="entry name" value="adh_short"/>
    <property type="match status" value="2"/>
</dbReference>
<protein>
    <submittedName>
        <fullName evidence="4">3-oxoacyl-[acyl-carrier-protein] reductase</fullName>
    </submittedName>
</protein>
<evidence type="ECO:0000256" key="2">
    <source>
        <dbReference type="ARBA" id="ARBA00022857"/>
    </source>
</evidence>
<dbReference type="Gene3D" id="3.40.50.720">
    <property type="entry name" value="NAD(P)-binding Rossmann-like Domain"/>
    <property type="match status" value="1"/>
</dbReference>
<reference evidence="5" key="2">
    <citation type="journal article" date="2009" name="Genome Res.">
        <title>Comparative genomic analyses of the human fungal pathogens Coccidioides and their relatives.</title>
        <authorList>
            <person name="Sharpton T.J."/>
            <person name="Stajich J.E."/>
            <person name="Rounsley S.D."/>
            <person name="Gardner M.J."/>
            <person name="Wortman J.R."/>
            <person name="Jordar V.S."/>
            <person name="Maiti R."/>
            <person name="Kodira C.D."/>
            <person name="Neafsey D.E."/>
            <person name="Zeng Q."/>
            <person name="Hung C.-Y."/>
            <person name="McMahan C."/>
            <person name="Muszewska A."/>
            <person name="Grynberg M."/>
            <person name="Mandel M.A."/>
            <person name="Kellner E.M."/>
            <person name="Barker B.M."/>
            <person name="Galgiani J.N."/>
            <person name="Orbach M.J."/>
            <person name="Kirkland T.N."/>
            <person name="Cole G.T."/>
            <person name="Henn M.R."/>
            <person name="Birren B.W."/>
            <person name="Taylor J.W."/>
        </authorList>
    </citation>
    <scope>NUCLEOTIDE SEQUENCE [LARGE SCALE GENOMIC DNA]</scope>
    <source>
        <strain evidence="5">RMSCC 3488</strain>
    </source>
</reference>
<dbReference type="PRINTS" id="PR00081">
    <property type="entry name" value="GDHRDH"/>
</dbReference>
<dbReference type="GO" id="GO:0016491">
    <property type="term" value="F:oxidoreductase activity"/>
    <property type="evidence" value="ECO:0007669"/>
    <property type="project" value="UniProtKB-KW"/>
</dbReference>
<dbReference type="InterPro" id="IPR036291">
    <property type="entry name" value="NAD(P)-bd_dom_sf"/>
</dbReference>
<dbReference type="AlphaFoldDB" id="A0A0J6FKA7"/>
<name>A0A0J6FKA7_COCPO</name>
<dbReference type="PANTHER" id="PTHR43180:SF33">
    <property type="entry name" value="15-HYDROXYPROSTAGLANDIN DEHYDROGENASE [NAD(+)]-LIKE"/>
    <property type="match status" value="1"/>
</dbReference>
<dbReference type="EMBL" id="DS268112">
    <property type="protein sequence ID" value="KMM70753.1"/>
    <property type="molecule type" value="Genomic_DNA"/>
</dbReference>
<keyword evidence="3" id="KW-0560">Oxidoreductase</keyword>
<dbReference type="InterPro" id="IPR020904">
    <property type="entry name" value="Sc_DH/Rdtase_CS"/>
</dbReference>
<dbReference type="SUPFAM" id="SSF51735">
    <property type="entry name" value="NAD(P)-binding Rossmann-fold domains"/>
    <property type="match status" value="1"/>
</dbReference>
<dbReference type="OrthoDB" id="37659at2759"/>
<reference evidence="5" key="3">
    <citation type="journal article" date="2010" name="Genome Res.">
        <title>Population genomic sequencing of Coccidioides fungi reveals recent hybridization and transposon control.</title>
        <authorList>
            <person name="Neafsey D.E."/>
            <person name="Barker B.M."/>
            <person name="Sharpton T.J."/>
            <person name="Stajich J.E."/>
            <person name="Park D.J."/>
            <person name="Whiston E."/>
            <person name="Hung C.-Y."/>
            <person name="McMahan C."/>
            <person name="White J."/>
            <person name="Sykes S."/>
            <person name="Heiman D."/>
            <person name="Young S."/>
            <person name="Zeng Q."/>
            <person name="Abouelleil A."/>
            <person name="Aftuck L."/>
            <person name="Bessette D."/>
            <person name="Brown A."/>
            <person name="FitzGerald M."/>
            <person name="Lui A."/>
            <person name="Macdonald J.P."/>
            <person name="Priest M."/>
            <person name="Orbach M.J."/>
            <person name="Galgiani J.N."/>
            <person name="Kirkland T.N."/>
            <person name="Cole G.T."/>
            <person name="Birren B.W."/>
            <person name="Henn M.R."/>
            <person name="Taylor J.W."/>
            <person name="Rounsley S.D."/>
        </authorList>
    </citation>
    <scope>NUCLEOTIDE SEQUENCE [LARGE SCALE GENOMIC DNA]</scope>
    <source>
        <strain evidence="5">RMSCC 3488</strain>
    </source>
</reference>
<dbReference type="InterPro" id="IPR002347">
    <property type="entry name" value="SDR_fam"/>
</dbReference>
<evidence type="ECO:0000313" key="5">
    <source>
        <dbReference type="Proteomes" id="UP000054567"/>
    </source>
</evidence>
<keyword evidence="2" id="KW-0521">NADP</keyword>
<organism evidence="4 5">
    <name type="scientific">Coccidioides posadasii RMSCC 3488</name>
    <dbReference type="NCBI Taxonomy" id="454284"/>
    <lineage>
        <taxon>Eukaryota</taxon>
        <taxon>Fungi</taxon>
        <taxon>Dikarya</taxon>
        <taxon>Ascomycota</taxon>
        <taxon>Pezizomycotina</taxon>
        <taxon>Eurotiomycetes</taxon>
        <taxon>Eurotiomycetidae</taxon>
        <taxon>Onygenales</taxon>
        <taxon>Onygenaceae</taxon>
        <taxon>Coccidioides</taxon>
    </lineage>
</organism>
<accession>A0A0J6FKA7</accession>
<dbReference type="PROSITE" id="PS00061">
    <property type="entry name" value="ADH_SHORT"/>
    <property type="match status" value="1"/>
</dbReference>
<dbReference type="PANTHER" id="PTHR43180">
    <property type="entry name" value="3-OXOACYL-(ACYL-CARRIER-PROTEIN) REDUCTASE (AFU_ORTHOLOGUE AFUA_6G11210)"/>
    <property type="match status" value="1"/>
</dbReference>
<reference evidence="4 5" key="1">
    <citation type="submission" date="2007-06" db="EMBL/GenBank/DDBJ databases">
        <title>The Genome Sequence of Coccidioides posadasii RMSCC_3488.</title>
        <authorList>
            <consortium name="Coccidioides Genome Resources Consortium"/>
            <consortium name="The Broad Institute Genome Sequencing Platform"/>
            <person name="Henn M.R."/>
            <person name="Sykes S."/>
            <person name="Young S."/>
            <person name="Jaffe D."/>
            <person name="Berlin A."/>
            <person name="Alvarez P."/>
            <person name="Butler J."/>
            <person name="Gnerre S."/>
            <person name="Grabherr M."/>
            <person name="Mauceli E."/>
            <person name="Brockman W."/>
            <person name="Kodira C."/>
            <person name="Alvarado L."/>
            <person name="Zeng Q."/>
            <person name="Crawford M."/>
            <person name="Antoine C."/>
            <person name="Devon K."/>
            <person name="Galgiani J."/>
            <person name="Orsborn K."/>
            <person name="Lewis M.L."/>
            <person name="Nusbaum C."/>
            <person name="Galagan J."/>
            <person name="Birren B."/>
        </authorList>
    </citation>
    <scope>NUCLEOTIDE SEQUENCE [LARGE SCALE GENOMIC DNA]</scope>
    <source>
        <strain evidence="4 5">RMSCC 3488</strain>
    </source>
</reference>
<proteinExistence type="inferred from homology"/>
<evidence type="ECO:0000256" key="1">
    <source>
        <dbReference type="ARBA" id="ARBA00006484"/>
    </source>
</evidence>
<dbReference type="VEuPathDB" id="FungiDB:CPAG_07064"/>
<dbReference type="Proteomes" id="UP000054567">
    <property type="component" value="Unassembled WGS sequence"/>
</dbReference>
<comment type="similarity">
    <text evidence="1">Belongs to the short-chain dehydrogenases/reductases (SDR) family.</text>
</comment>
<evidence type="ECO:0000256" key="3">
    <source>
        <dbReference type="ARBA" id="ARBA00023002"/>
    </source>
</evidence>
<evidence type="ECO:0000313" key="4">
    <source>
        <dbReference type="EMBL" id="KMM70753.1"/>
    </source>
</evidence>